<accession>A0A8E2DFB7</accession>
<keyword evidence="2" id="KW-1185">Reference proteome</keyword>
<evidence type="ECO:0000313" key="1">
    <source>
        <dbReference type="EMBL" id="OCH85795.1"/>
    </source>
</evidence>
<dbReference type="EMBL" id="KV722563">
    <property type="protein sequence ID" value="OCH85795.1"/>
    <property type="molecule type" value="Genomic_DNA"/>
</dbReference>
<reference evidence="1 2" key="1">
    <citation type="submission" date="2016-07" db="EMBL/GenBank/DDBJ databases">
        <title>Draft genome of the white-rot fungus Obba rivulosa 3A-2.</title>
        <authorList>
            <consortium name="DOE Joint Genome Institute"/>
            <person name="Miettinen O."/>
            <person name="Riley R."/>
            <person name="Acob R."/>
            <person name="Barry K."/>
            <person name="Cullen D."/>
            <person name="De Vries R."/>
            <person name="Hainaut M."/>
            <person name="Hatakka A."/>
            <person name="Henrissat B."/>
            <person name="Hilden K."/>
            <person name="Kuo R."/>
            <person name="Labutti K."/>
            <person name="Lipzen A."/>
            <person name="Makela M.R."/>
            <person name="Sandor L."/>
            <person name="Spatafora J.W."/>
            <person name="Grigoriev I.V."/>
            <person name="Hibbett D.S."/>
        </authorList>
    </citation>
    <scope>NUCLEOTIDE SEQUENCE [LARGE SCALE GENOMIC DNA]</scope>
    <source>
        <strain evidence="1 2">3A-2</strain>
    </source>
</reference>
<dbReference type="Proteomes" id="UP000250043">
    <property type="component" value="Unassembled WGS sequence"/>
</dbReference>
<gene>
    <name evidence="1" type="ORF">OBBRIDRAFT_857784</name>
</gene>
<protein>
    <recommendedName>
        <fullName evidence="3">Retrotransposon gag domain-containing protein</fullName>
    </recommendedName>
</protein>
<proteinExistence type="predicted"/>
<evidence type="ECO:0000313" key="2">
    <source>
        <dbReference type="Proteomes" id="UP000250043"/>
    </source>
</evidence>
<evidence type="ECO:0008006" key="3">
    <source>
        <dbReference type="Google" id="ProtNLM"/>
    </source>
</evidence>
<organism evidence="1 2">
    <name type="scientific">Obba rivulosa</name>
    <dbReference type="NCBI Taxonomy" id="1052685"/>
    <lineage>
        <taxon>Eukaryota</taxon>
        <taxon>Fungi</taxon>
        <taxon>Dikarya</taxon>
        <taxon>Basidiomycota</taxon>
        <taxon>Agaricomycotina</taxon>
        <taxon>Agaricomycetes</taxon>
        <taxon>Polyporales</taxon>
        <taxon>Gelatoporiaceae</taxon>
        <taxon>Obba</taxon>
    </lineage>
</organism>
<name>A0A8E2DFB7_9APHY</name>
<dbReference type="AlphaFoldDB" id="A0A8E2DFB7"/>
<sequence>MRKLKKLKQTSLAAKYASQFREILAHVPMQEDHIRIVMFKNGLKFNVKALFVTIDPPTTFDAFVTQAIGVDNRLHSVHEELKDEGKSSSNALPFMPNTHTSTPVTSTPFYSAVVPMEVDAVKHGPLTDAEHKHRRDNNLCAYCGGPHKDCPILAAKNAKTGSSKQGKASPGAQ</sequence>
<dbReference type="OrthoDB" id="2800779at2759"/>